<keyword evidence="2" id="KW-0805">Transcription regulation</keyword>
<evidence type="ECO:0000256" key="6">
    <source>
        <dbReference type="SAM" id="MobiDB-lite"/>
    </source>
</evidence>
<dbReference type="NCBIfam" id="TIGR02937">
    <property type="entry name" value="sigma70-ECF"/>
    <property type="match status" value="1"/>
</dbReference>
<sequence>MSGGTGSVRAGAQEPAPVGGDEAAEDGRAPVDFDVFFTAHRPALLARAVMLCGNRQDAEDAVQDAFLAALENWDRISGYEQPNAWVSLVMRRKLWRALRLRLKVKRAALDVALPRQALPDETAQARRVLTAMAALPPRQRMVLVMYSLYAMTHQEIADDLNIAVSTARGNLRKGRDNLRRMLGLAPGTDPLGEVSLVGTGGPAPGDRLAAALSATEFWLCSAFEEDEQAPRQARADLAGRQREGTGRK</sequence>
<dbReference type="InterPro" id="IPR014284">
    <property type="entry name" value="RNA_pol_sigma-70_dom"/>
</dbReference>
<feature type="compositionally biased region" description="Basic and acidic residues" evidence="6">
    <location>
        <begin position="233"/>
        <end position="248"/>
    </location>
</feature>
<feature type="domain" description="RNA polymerase sigma factor 70 region 4 type 2" evidence="8">
    <location>
        <begin position="126"/>
        <end position="177"/>
    </location>
</feature>
<evidence type="ECO:0000256" key="3">
    <source>
        <dbReference type="ARBA" id="ARBA00023082"/>
    </source>
</evidence>
<evidence type="ECO:0000313" key="9">
    <source>
        <dbReference type="EMBL" id="OQD56764.1"/>
    </source>
</evidence>
<organism evidence="9 10">
    <name type="scientific">Streptomyces phaeoluteigriseus</name>
    <dbReference type="NCBI Taxonomy" id="114686"/>
    <lineage>
        <taxon>Bacteria</taxon>
        <taxon>Bacillati</taxon>
        <taxon>Actinomycetota</taxon>
        <taxon>Actinomycetes</taxon>
        <taxon>Kitasatosporales</taxon>
        <taxon>Streptomycetaceae</taxon>
        <taxon>Streptomyces</taxon>
        <taxon>Streptomyces aurantiacus group</taxon>
    </lineage>
</organism>
<dbReference type="PANTHER" id="PTHR43133:SF8">
    <property type="entry name" value="RNA POLYMERASE SIGMA FACTOR HI_1459-RELATED"/>
    <property type="match status" value="1"/>
</dbReference>
<dbReference type="SUPFAM" id="SSF88946">
    <property type="entry name" value="Sigma2 domain of RNA polymerase sigma factors"/>
    <property type="match status" value="1"/>
</dbReference>
<dbReference type="Gene3D" id="1.10.10.10">
    <property type="entry name" value="Winged helix-like DNA-binding domain superfamily/Winged helix DNA-binding domain"/>
    <property type="match status" value="1"/>
</dbReference>
<dbReference type="Pfam" id="PF04542">
    <property type="entry name" value="Sigma70_r2"/>
    <property type="match status" value="1"/>
</dbReference>
<proteinExistence type="inferred from homology"/>
<reference evidence="9 10" key="2">
    <citation type="submission" date="2017-02" db="EMBL/GenBank/DDBJ databases">
        <title>Draft genome sequence of Streptomyces phaeoluteigriseus type strain DSM41896.</title>
        <authorList>
            <person name="Salih T.S."/>
            <person name="Algora Gallardo L."/>
            <person name="Melo Santos T."/>
            <person name="Filgueira Martinez S."/>
            <person name="Herron P.R."/>
        </authorList>
    </citation>
    <scope>NUCLEOTIDE SEQUENCE [LARGE SCALE GENOMIC DNA]</scope>
    <source>
        <strain evidence="9 10">DSM 41896</strain>
    </source>
</reference>
<dbReference type="PANTHER" id="PTHR43133">
    <property type="entry name" value="RNA POLYMERASE ECF-TYPE SIGMA FACTO"/>
    <property type="match status" value="1"/>
</dbReference>
<keyword evidence="5" id="KW-0804">Transcription</keyword>
<comment type="caution">
    <text evidence="9">The sequence shown here is derived from an EMBL/GenBank/DDBJ whole genome shotgun (WGS) entry which is preliminary data.</text>
</comment>
<reference evidence="10" key="1">
    <citation type="submission" date="2016-11" db="EMBL/GenBank/DDBJ databases">
        <authorList>
            <person name="Schniete J.K."/>
            <person name="Salih T."/>
            <person name="Algora Gallardo L."/>
            <person name="Martinez Fernandez S."/>
            <person name="Herron P.R."/>
        </authorList>
    </citation>
    <scope>NUCLEOTIDE SEQUENCE [LARGE SCALE GENOMIC DNA]</scope>
    <source>
        <strain evidence="10">DSM 41896</strain>
    </source>
</reference>
<accession>A0A1V6MWD7</accession>
<evidence type="ECO:0008006" key="11">
    <source>
        <dbReference type="Google" id="ProtNLM"/>
    </source>
</evidence>
<dbReference type="GO" id="GO:0003677">
    <property type="term" value="F:DNA binding"/>
    <property type="evidence" value="ECO:0007669"/>
    <property type="project" value="UniProtKB-KW"/>
</dbReference>
<gene>
    <name evidence="9" type="ORF">BM536_007245</name>
</gene>
<evidence type="ECO:0000256" key="1">
    <source>
        <dbReference type="ARBA" id="ARBA00010641"/>
    </source>
</evidence>
<feature type="region of interest" description="Disordered" evidence="6">
    <location>
        <begin position="226"/>
        <end position="248"/>
    </location>
</feature>
<dbReference type="EMBL" id="MPOH02000008">
    <property type="protein sequence ID" value="OQD56764.1"/>
    <property type="molecule type" value="Genomic_DNA"/>
</dbReference>
<protein>
    <recommendedName>
        <fullName evidence="11">RNA polymerase subunit sigma-24</fullName>
    </recommendedName>
</protein>
<dbReference type="SUPFAM" id="SSF88659">
    <property type="entry name" value="Sigma3 and sigma4 domains of RNA polymerase sigma factors"/>
    <property type="match status" value="1"/>
</dbReference>
<evidence type="ECO:0000256" key="2">
    <source>
        <dbReference type="ARBA" id="ARBA00023015"/>
    </source>
</evidence>
<dbReference type="Pfam" id="PF08281">
    <property type="entry name" value="Sigma70_r4_2"/>
    <property type="match status" value="1"/>
</dbReference>
<feature type="region of interest" description="Disordered" evidence="6">
    <location>
        <begin position="1"/>
        <end position="24"/>
    </location>
</feature>
<evidence type="ECO:0000259" key="7">
    <source>
        <dbReference type="Pfam" id="PF04542"/>
    </source>
</evidence>
<comment type="similarity">
    <text evidence="1">Belongs to the sigma-70 factor family. ECF subfamily.</text>
</comment>
<dbReference type="InterPro" id="IPR039425">
    <property type="entry name" value="RNA_pol_sigma-70-like"/>
</dbReference>
<dbReference type="CDD" id="cd06171">
    <property type="entry name" value="Sigma70_r4"/>
    <property type="match status" value="1"/>
</dbReference>
<dbReference type="Gene3D" id="1.10.1740.10">
    <property type="match status" value="1"/>
</dbReference>
<dbReference type="RefSeq" id="WP_073494234.1">
    <property type="nucleotide sequence ID" value="NZ_MPOH02000008.1"/>
</dbReference>
<keyword evidence="3" id="KW-0731">Sigma factor</keyword>
<evidence type="ECO:0000313" key="10">
    <source>
        <dbReference type="Proteomes" id="UP000184286"/>
    </source>
</evidence>
<dbReference type="InterPro" id="IPR007627">
    <property type="entry name" value="RNA_pol_sigma70_r2"/>
</dbReference>
<dbReference type="InterPro" id="IPR013249">
    <property type="entry name" value="RNA_pol_sigma70_r4_t2"/>
</dbReference>
<evidence type="ECO:0000256" key="4">
    <source>
        <dbReference type="ARBA" id="ARBA00023125"/>
    </source>
</evidence>
<dbReference type="InterPro" id="IPR013324">
    <property type="entry name" value="RNA_pol_sigma_r3/r4-like"/>
</dbReference>
<dbReference type="AlphaFoldDB" id="A0A1V6MWD7"/>
<dbReference type="GO" id="GO:0016987">
    <property type="term" value="F:sigma factor activity"/>
    <property type="evidence" value="ECO:0007669"/>
    <property type="project" value="UniProtKB-KW"/>
</dbReference>
<evidence type="ECO:0000259" key="8">
    <source>
        <dbReference type="Pfam" id="PF08281"/>
    </source>
</evidence>
<evidence type="ECO:0000256" key="5">
    <source>
        <dbReference type="ARBA" id="ARBA00023163"/>
    </source>
</evidence>
<dbReference type="Proteomes" id="UP000184286">
    <property type="component" value="Unassembled WGS sequence"/>
</dbReference>
<dbReference type="InterPro" id="IPR013325">
    <property type="entry name" value="RNA_pol_sigma_r2"/>
</dbReference>
<keyword evidence="4" id="KW-0238">DNA-binding</keyword>
<dbReference type="OrthoDB" id="3777963at2"/>
<feature type="domain" description="RNA polymerase sigma-70 region 2" evidence="7">
    <location>
        <begin position="37"/>
        <end position="99"/>
    </location>
</feature>
<dbReference type="InterPro" id="IPR036388">
    <property type="entry name" value="WH-like_DNA-bd_sf"/>
</dbReference>
<name>A0A1V6MWD7_9ACTN</name>
<dbReference type="GO" id="GO:0006352">
    <property type="term" value="P:DNA-templated transcription initiation"/>
    <property type="evidence" value="ECO:0007669"/>
    <property type="project" value="InterPro"/>
</dbReference>
<dbReference type="STRING" id="114686.BM536_007245"/>